<feature type="region of interest" description="Disordered" evidence="1">
    <location>
        <begin position="306"/>
        <end position="347"/>
    </location>
</feature>
<evidence type="ECO:0000313" key="4">
    <source>
        <dbReference type="Proteomes" id="UP001432027"/>
    </source>
</evidence>
<feature type="compositionally biased region" description="Polar residues" evidence="1">
    <location>
        <begin position="253"/>
        <end position="264"/>
    </location>
</feature>
<gene>
    <name evidence="3" type="ORF">PENTCL1PPCAC_15211</name>
</gene>
<proteinExistence type="predicted"/>
<feature type="compositionally biased region" description="Acidic residues" evidence="1">
    <location>
        <begin position="444"/>
        <end position="454"/>
    </location>
</feature>
<feature type="region of interest" description="Disordered" evidence="1">
    <location>
        <begin position="253"/>
        <end position="278"/>
    </location>
</feature>
<feature type="domain" description="C2H2-type" evidence="2">
    <location>
        <begin position="644"/>
        <end position="669"/>
    </location>
</feature>
<reference evidence="3" key="1">
    <citation type="submission" date="2023-10" db="EMBL/GenBank/DDBJ databases">
        <title>Genome assembly of Pristionchus species.</title>
        <authorList>
            <person name="Yoshida K."/>
            <person name="Sommer R.J."/>
        </authorList>
    </citation>
    <scope>NUCLEOTIDE SEQUENCE</scope>
    <source>
        <strain evidence="3">RS0144</strain>
    </source>
</reference>
<evidence type="ECO:0000313" key="3">
    <source>
        <dbReference type="EMBL" id="GMS93036.1"/>
    </source>
</evidence>
<sequence length="757" mass="82505">MTLLPRFVREQVDKVFDGHVPGVLSDALVGLMKVTIDVLGCYERRQPIESAHFFSVHRMASAYNVLDNESQLSCCVYALATMLMEFSGSLLVPHTALEAPAAPMGMVPYHPSTPMMSLPQLAPVVPPWLVVPSDLSAPSLPMQWIDSTMAVTRQDGDNRADLPSDVKGEIGGPPDVKRRRIEPTAAAALTEQQEQPGNSRVDDANDDTILDVVGLGVLGVDNNTPHSPVVPPHSQVLTTPLAVQTVAATPTLQPMVQPGSSAAATTGEAHTADTNDDAARKAARAAFVAASAAQYSPLIAPAAAPTVQQQLQPGSGTASTNGDANDDTTSNVSSGDSGDENSVSQPLLELPLGQVRPTPLTEQMAAVPATAAAILQPTQQSMVQLQPMVGSQVMDDEGVDPALGTPAVDAMEEEEDLDFGVNLDGAEEEEHLDNTQPAFSLEEREQEEGEDEEVATPTTSMLLQAQHAVDTPPTVPLQVDRWDSARMARSPAPDRSPVPTAIDGLTSIADQCKEIKDEPVDEFDQPGTSSPVRRPSAAILTSSSFGKDAAHRRMNDEEYREFVHRQLAKNQMVKANLEKWKEIKEEIKEEEPDEEEKEMEEEREEGGEGDETTAEVPDSCEMCDMQYEKGGFTRHMEAYHRLNSECDKRFCDFFSQDDKELKEHKKNAHKGKRGYSFKNGTCCPHCQLPLKNLGGYVAHLKKEHVEEMTSEEQIHVCDECGTETKRIHEMIEHWKQKKCAGTLLMKSNAVAGNQQRQ</sequence>
<dbReference type="AlphaFoldDB" id="A0AAV5TGX4"/>
<accession>A0AAV5TGX4</accession>
<feature type="compositionally biased region" description="Acidic residues" evidence="1">
    <location>
        <begin position="588"/>
        <end position="613"/>
    </location>
</feature>
<feature type="region of interest" description="Disordered" evidence="1">
    <location>
        <begin position="429"/>
        <end position="457"/>
    </location>
</feature>
<name>A0AAV5TGX4_9BILA</name>
<protein>
    <recommendedName>
        <fullName evidence="2">C2H2-type domain-containing protein</fullName>
    </recommendedName>
</protein>
<keyword evidence="4" id="KW-1185">Reference proteome</keyword>
<feature type="region of interest" description="Disordered" evidence="1">
    <location>
        <begin position="519"/>
        <end position="552"/>
    </location>
</feature>
<comment type="caution">
    <text evidence="3">The sequence shown here is derived from an EMBL/GenBank/DDBJ whole genome shotgun (WGS) entry which is preliminary data.</text>
</comment>
<feature type="domain" description="C2H2-type" evidence="2">
    <location>
        <begin position="681"/>
        <end position="704"/>
    </location>
</feature>
<evidence type="ECO:0000256" key="1">
    <source>
        <dbReference type="SAM" id="MobiDB-lite"/>
    </source>
</evidence>
<feature type="region of interest" description="Disordered" evidence="1">
    <location>
        <begin position="156"/>
        <end position="180"/>
    </location>
</feature>
<dbReference type="SMART" id="SM00355">
    <property type="entry name" value="ZnF_C2H2"/>
    <property type="match status" value="4"/>
</dbReference>
<feature type="compositionally biased region" description="Polar residues" evidence="1">
    <location>
        <begin position="306"/>
        <end position="345"/>
    </location>
</feature>
<dbReference type="InterPro" id="IPR013087">
    <property type="entry name" value="Znf_C2H2_type"/>
</dbReference>
<dbReference type="Proteomes" id="UP001432027">
    <property type="component" value="Unassembled WGS sequence"/>
</dbReference>
<feature type="domain" description="C2H2-type" evidence="2">
    <location>
        <begin position="715"/>
        <end position="735"/>
    </location>
</feature>
<feature type="compositionally biased region" description="Basic and acidic residues" evidence="1">
    <location>
        <begin position="156"/>
        <end position="168"/>
    </location>
</feature>
<feature type="domain" description="C2H2-type" evidence="2">
    <location>
        <begin position="618"/>
        <end position="640"/>
    </location>
</feature>
<evidence type="ECO:0000259" key="2">
    <source>
        <dbReference type="SMART" id="SM00355"/>
    </source>
</evidence>
<feature type="region of interest" description="Disordered" evidence="1">
    <location>
        <begin position="585"/>
        <end position="615"/>
    </location>
</feature>
<dbReference type="EMBL" id="BTSX01000004">
    <property type="protein sequence ID" value="GMS93036.1"/>
    <property type="molecule type" value="Genomic_DNA"/>
</dbReference>
<organism evidence="3 4">
    <name type="scientific">Pristionchus entomophagus</name>
    <dbReference type="NCBI Taxonomy" id="358040"/>
    <lineage>
        <taxon>Eukaryota</taxon>
        <taxon>Metazoa</taxon>
        <taxon>Ecdysozoa</taxon>
        <taxon>Nematoda</taxon>
        <taxon>Chromadorea</taxon>
        <taxon>Rhabditida</taxon>
        <taxon>Rhabditina</taxon>
        <taxon>Diplogasteromorpha</taxon>
        <taxon>Diplogasteroidea</taxon>
        <taxon>Neodiplogasteridae</taxon>
        <taxon>Pristionchus</taxon>
    </lineage>
</organism>